<dbReference type="RefSeq" id="WP_045328818.1">
    <property type="nucleotide sequence ID" value="NZ_CBCYLN010000006.1"/>
</dbReference>
<evidence type="ECO:0000313" key="1">
    <source>
        <dbReference type="EMBL" id="MEZ4050321.1"/>
    </source>
</evidence>
<accession>A0ABV4J9U2</accession>
<name>A0ABV4J9U2_9ENTR</name>
<keyword evidence="2" id="KW-1185">Reference proteome</keyword>
<sequence length="311" mass="34933">MELIEHYQPEYVIRFNARQEACTCPACEDASGEWPKTCITLGNQQRESLNAACESAAREILLNPDAFMLHAGEVEADGHEQNAWDEALNQQCINMAVHPALALESSLYAIGVLLSKAQRYVEENQRDPQNLNAMGEQLAQLAEAGVLSEQLALLPPIEVNRVEALGKMGAMRLNLNVPAMQKMMLMFKLSELAVMQPARLQERLRELDGKAIPLFEAQPFIVRNVLLYRLYSDYFPYRSASNYGAALKSLTSQFFQLKMLCAMWLEDNEQLTADEFSALFSAWYGWQLQNPRADDGENGADFTLLCGLSLI</sequence>
<dbReference type="EMBL" id="JAUEHC010000003">
    <property type="protein sequence ID" value="MEZ4050321.1"/>
    <property type="molecule type" value="Genomic_DNA"/>
</dbReference>
<evidence type="ECO:0008006" key="3">
    <source>
        <dbReference type="Google" id="ProtNLM"/>
    </source>
</evidence>
<dbReference type="Proteomes" id="UP001567731">
    <property type="component" value="Unassembled WGS sequence"/>
</dbReference>
<comment type="caution">
    <text evidence="1">The sequence shown here is derived from an EMBL/GenBank/DDBJ whole genome shotgun (WGS) entry which is preliminary data.</text>
</comment>
<proteinExistence type="predicted"/>
<gene>
    <name evidence="1" type="ORF">QVM81_01840</name>
</gene>
<organism evidence="1 2">
    <name type="scientific">Enterobacter rongchengensis</name>
    <dbReference type="NCBI Taxonomy" id="3030999"/>
    <lineage>
        <taxon>Bacteria</taxon>
        <taxon>Pseudomonadati</taxon>
        <taxon>Pseudomonadota</taxon>
        <taxon>Gammaproteobacteria</taxon>
        <taxon>Enterobacterales</taxon>
        <taxon>Enterobacteriaceae</taxon>
        <taxon>Enterobacter</taxon>
    </lineage>
</organism>
<evidence type="ECO:0000313" key="2">
    <source>
        <dbReference type="Proteomes" id="UP001567731"/>
    </source>
</evidence>
<reference evidence="1 2" key="1">
    <citation type="submission" date="2023-06" db="EMBL/GenBank/DDBJ databases">
        <title>Genome characterization of Enterobacterales and Pseudomonas spp isolates with different phenotypes to cefepime-taniborbactam.</title>
        <authorList>
            <person name="Hernandez-Garcia M."/>
            <person name="Garcia-Castillo M."/>
            <person name="Ruiz-Garbajosa P."/>
            <person name="Canton R."/>
        </authorList>
    </citation>
    <scope>NUCLEOTIDE SEQUENCE [LARGE SCALE GENOMIC DNA]</scope>
    <source>
        <strain evidence="1 2">A003</strain>
    </source>
</reference>
<protein>
    <recommendedName>
        <fullName evidence="3">Lysine-N-methylase</fullName>
    </recommendedName>
</protein>